<dbReference type="AlphaFoldDB" id="A0A239X8Q3"/>
<proteinExistence type="predicted"/>
<accession>A0A239X8Q3</accession>
<gene>
    <name evidence="1" type="ORF">SAMEA4412677_01198</name>
</gene>
<dbReference type="EMBL" id="LT906465">
    <property type="protein sequence ID" value="SNV43095.1"/>
    <property type="molecule type" value="Genomic_DNA"/>
</dbReference>
<sequence>MKTPLIILFTLFVSLPLSGQKMTIKEKGNKTEYNFPVAVTEQNLSSVLHQKKAAFVVRAFHNGFDTKDFEEKYGVRVIFSNCVGTYFNDDALNNRTIAKFLTKKFGEGWKVEIPIMPVGL</sequence>
<reference evidence="1 2" key="1">
    <citation type="submission" date="2017-06" db="EMBL/GenBank/DDBJ databases">
        <authorList>
            <consortium name="Pathogen Informatics"/>
        </authorList>
    </citation>
    <scope>NUCLEOTIDE SEQUENCE [LARGE SCALE GENOMIC DNA]</scope>
    <source>
        <strain evidence="1 2">NCTC13490</strain>
    </source>
</reference>
<dbReference type="RefSeq" id="WP_157727378.1">
    <property type="nucleotide sequence ID" value="NZ_LT906465.1"/>
</dbReference>
<dbReference type="KEGG" id="ctak:4412677_01198"/>
<keyword evidence="2" id="KW-1185">Reference proteome</keyword>
<dbReference type="Proteomes" id="UP000215196">
    <property type="component" value="Chromosome 1"/>
</dbReference>
<protein>
    <submittedName>
        <fullName evidence="1">Uncharacterized protein</fullName>
    </submittedName>
</protein>
<evidence type="ECO:0000313" key="2">
    <source>
        <dbReference type="Proteomes" id="UP000215196"/>
    </source>
</evidence>
<organism evidence="1 2">
    <name type="scientific">Chryseobacterium taklimakanense</name>
    <dbReference type="NCBI Taxonomy" id="536441"/>
    <lineage>
        <taxon>Bacteria</taxon>
        <taxon>Pseudomonadati</taxon>
        <taxon>Bacteroidota</taxon>
        <taxon>Flavobacteriia</taxon>
        <taxon>Flavobacteriales</taxon>
        <taxon>Weeksellaceae</taxon>
        <taxon>Chryseobacterium group</taxon>
        <taxon>Chryseobacterium</taxon>
    </lineage>
</organism>
<evidence type="ECO:0000313" key="1">
    <source>
        <dbReference type="EMBL" id="SNV43095.1"/>
    </source>
</evidence>
<name>A0A239X8Q3_9FLAO</name>